<evidence type="ECO:0000259" key="1">
    <source>
        <dbReference type="Pfam" id="PF12146"/>
    </source>
</evidence>
<dbReference type="Gene3D" id="3.40.50.1820">
    <property type="entry name" value="alpha/beta hydrolase"/>
    <property type="match status" value="1"/>
</dbReference>
<organism evidence="3 4">
    <name type="scientific">Campylobacter curvus (strain 525.92)</name>
    <dbReference type="NCBI Taxonomy" id="360105"/>
    <lineage>
        <taxon>Bacteria</taxon>
        <taxon>Pseudomonadati</taxon>
        <taxon>Campylobacterota</taxon>
        <taxon>Epsilonproteobacteria</taxon>
        <taxon>Campylobacterales</taxon>
        <taxon>Campylobacteraceae</taxon>
        <taxon>Campylobacter</taxon>
    </lineage>
</organism>
<dbReference type="GO" id="GO:0008168">
    <property type="term" value="F:methyltransferase activity"/>
    <property type="evidence" value="ECO:0007669"/>
    <property type="project" value="UniProtKB-KW"/>
</dbReference>
<dbReference type="GO" id="GO:0032259">
    <property type="term" value="P:methylation"/>
    <property type="evidence" value="ECO:0007669"/>
    <property type="project" value="UniProtKB-KW"/>
</dbReference>
<dbReference type="RefSeq" id="WP_011991939.1">
    <property type="nucleotide sequence ID" value="NC_009715.2"/>
</dbReference>
<name>A7GX03_CAMC5</name>
<dbReference type="EMBL" id="CP000767">
    <property type="protein sequence ID" value="EAU00979.1"/>
    <property type="molecule type" value="Genomic_DNA"/>
</dbReference>
<evidence type="ECO:0000313" key="4">
    <source>
        <dbReference type="Proteomes" id="UP000006380"/>
    </source>
</evidence>
<feature type="domain" description="Serine aminopeptidase S33" evidence="1">
    <location>
        <begin position="27"/>
        <end position="262"/>
    </location>
</feature>
<evidence type="ECO:0000313" key="3">
    <source>
        <dbReference type="EMBL" id="EAU00979.1"/>
    </source>
</evidence>
<dbReference type="InterPro" id="IPR022742">
    <property type="entry name" value="Hydrolase_4"/>
</dbReference>
<dbReference type="KEGG" id="ccv:CCV52592_1173"/>
<accession>A7GX03</accession>
<dbReference type="STRING" id="360105.CCV52592_1173"/>
<dbReference type="AlphaFoldDB" id="A7GX03"/>
<sequence>MEILEKEFETTDGVKLFYRYKPSLNGSKKAIVLFHRGHEHSGRMMFVTDELGLDDFSYFAWDQRGHGRSPGERGDAPSIGRLIADVGEFIEHIKSEYAILEQDIAVIAQSVGAVIASAWIHDYAPKIRCAVLASPAFSVKLYVPFARAGLALMQKFRGNFYVNSYVKAHYLTHNKERISSYNADSLITRAISVRILLGLYEAADRVVNDAAAIITPIQLLISGDDWVVNHAPQHKFYCDLGSHIKERHVLAGFYHDTLGEKDRHVAFEKMRNFITARFEEPFKQIDQTHADEFGFSRREADWLATPLPKFCPKNLWFKFQRFGMRALSPWVKGLQIGEQTGYDSGSTLDYVYQNEPQGANEFFKFIDKIYLNAIGWRGIRTRKQNIKLALDYAICRLKQSGSSVNLLDIASGHGRYILDALDANALPDKIYLRDYSKINVQAGREMIKERNLEHIASFEEVNAFEAKSYESLKGGIDLGVVSGLFELFSDNALVRTALDGFANCIRSGGYLIYTNQPFHPQLEMIARVLSSHREGQAWIMRRRSQAEMDQLVANAGFEKVHEWIDDDGIFSVSIAVKR</sequence>
<dbReference type="Proteomes" id="UP000006380">
    <property type="component" value="Chromosome"/>
</dbReference>
<dbReference type="Gene3D" id="3.40.50.150">
    <property type="entry name" value="Vaccinia Virus protein VP39"/>
    <property type="match status" value="1"/>
</dbReference>
<keyword evidence="3" id="KW-0808">Transferase</keyword>
<evidence type="ECO:0000259" key="2">
    <source>
        <dbReference type="Pfam" id="PF12147"/>
    </source>
</evidence>
<dbReference type="PANTHER" id="PTHR11614">
    <property type="entry name" value="PHOSPHOLIPASE-RELATED"/>
    <property type="match status" value="1"/>
</dbReference>
<dbReference type="Pfam" id="PF12146">
    <property type="entry name" value="Hydrolase_4"/>
    <property type="match status" value="1"/>
</dbReference>
<reference evidence="3" key="1">
    <citation type="submission" date="2016-07" db="EMBL/GenBank/DDBJ databases">
        <title>Comparative genomics of the Campylobacter concisus group.</title>
        <authorList>
            <person name="Miller W.G."/>
            <person name="Yee E."/>
            <person name="Chapman M.H."/>
            <person name="Huynh S."/>
            <person name="Bono J.L."/>
            <person name="On S.L.W."/>
            <person name="StLeger J."/>
            <person name="Foster G."/>
            <person name="Parker C.T."/>
        </authorList>
    </citation>
    <scope>NUCLEOTIDE SEQUENCE</scope>
    <source>
        <strain evidence="3">525.92</strain>
    </source>
</reference>
<dbReference type="SUPFAM" id="SSF53474">
    <property type="entry name" value="alpha/beta-Hydrolases"/>
    <property type="match status" value="1"/>
</dbReference>
<protein>
    <submittedName>
        <fullName evidence="3">Methyltransferase / lysophospholipase</fullName>
    </submittedName>
</protein>
<dbReference type="HOGENOM" id="CLU_038914_0_0_7"/>
<dbReference type="InterPro" id="IPR022744">
    <property type="entry name" value="MeTrfase_dom_put"/>
</dbReference>
<dbReference type="InterPro" id="IPR051044">
    <property type="entry name" value="MAG_DAG_Lipase"/>
</dbReference>
<keyword evidence="3" id="KW-0489">Methyltransferase</keyword>
<gene>
    <name evidence="3" type="ORF">CCV52592_1173</name>
</gene>
<dbReference type="FunFam" id="3.40.50.1820:FF:000201">
    <property type="entry name" value="Alpha/beta fold hydrolase"/>
    <property type="match status" value="1"/>
</dbReference>
<dbReference type="InterPro" id="IPR029058">
    <property type="entry name" value="AB_hydrolase_fold"/>
</dbReference>
<dbReference type="OrthoDB" id="9806902at2"/>
<dbReference type="InterPro" id="IPR029063">
    <property type="entry name" value="SAM-dependent_MTases_sf"/>
</dbReference>
<dbReference type="SUPFAM" id="SSF53335">
    <property type="entry name" value="S-adenosyl-L-methionine-dependent methyltransferases"/>
    <property type="match status" value="1"/>
</dbReference>
<feature type="domain" description="Methyltransferase" evidence="2">
    <location>
        <begin position="270"/>
        <end position="577"/>
    </location>
</feature>
<dbReference type="Pfam" id="PF12147">
    <property type="entry name" value="Methyltransf_20"/>
    <property type="match status" value="1"/>
</dbReference>
<keyword evidence="4" id="KW-1185">Reference proteome</keyword>
<proteinExistence type="predicted"/>